<dbReference type="Pfam" id="PF13649">
    <property type="entry name" value="Methyltransf_25"/>
    <property type="match status" value="1"/>
</dbReference>
<feature type="domain" description="Methyltransferase" evidence="1">
    <location>
        <begin position="41"/>
        <end position="132"/>
    </location>
</feature>
<keyword evidence="3" id="KW-1185">Reference proteome</keyword>
<gene>
    <name evidence="2" type="ORF">E6C48_10635</name>
</gene>
<keyword evidence="2" id="KW-0808">Transferase</keyword>
<evidence type="ECO:0000313" key="3">
    <source>
        <dbReference type="Proteomes" id="UP000306441"/>
    </source>
</evidence>
<dbReference type="Gene3D" id="3.40.50.150">
    <property type="entry name" value="Vaccinia Virus protein VP39"/>
    <property type="match status" value="1"/>
</dbReference>
<dbReference type="CDD" id="cd02440">
    <property type="entry name" value="AdoMet_MTases"/>
    <property type="match status" value="1"/>
</dbReference>
<protein>
    <submittedName>
        <fullName evidence="2">Class I SAM-dependent methyltransferase</fullName>
    </submittedName>
</protein>
<reference evidence="2 3" key="1">
    <citation type="submission" date="2019-04" db="EMBL/GenBank/DDBJ databases">
        <title>Mesorhizobium composti sp. nov., isolated from compost.</title>
        <authorList>
            <person name="Lin S.-Y."/>
            <person name="Hameed A."/>
            <person name="Hsieh Y.-T."/>
            <person name="Young C.-C."/>
        </authorList>
    </citation>
    <scope>NUCLEOTIDE SEQUENCE [LARGE SCALE GENOMIC DNA]</scope>
    <source>
        <strain evidence="2 3">CC-YTH430</strain>
    </source>
</reference>
<sequence length="248" mass="27768">MTDPDRLYRDPELVQFYDLENEGGADFAFCRELAGDARSMLDLGCGTGQLAAALSAGRHVTGVDPAGAMLDVARRRAGGAAAEWVEADARTLRLDRRYDLAVLTGHAFQVFLTREDQLAVLRTIAHHLQPEGRFIFDTRNPAVREWEEWVPETSRRNFDHPTLGRIQAWNAIERDEATGVVTYETVYRALSDDRLFRASSRIAFPARENVAALIDEAGLCVDRWLGDWQGGPWRGDAPEIIPFGRLRG</sequence>
<comment type="caution">
    <text evidence="2">The sequence shown here is derived from an EMBL/GenBank/DDBJ whole genome shotgun (WGS) entry which is preliminary data.</text>
</comment>
<dbReference type="Gene3D" id="2.20.130.10">
    <property type="entry name" value="CAC2371-like domains"/>
    <property type="match status" value="1"/>
</dbReference>
<dbReference type="GO" id="GO:0032259">
    <property type="term" value="P:methylation"/>
    <property type="evidence" value="ECO:0007669"/>
    <property type="project" value="UniProtKB-KW"/>
</dbReference>
<dbReference type="EMBL" id="SSNY01000005">
    <property type="protein sequence ID" value="THF57460.1"/>
    <property type="molecule type" value="Genomic_DNA"/>
</dbReference>
<name>A0ABY2Q9G5_9HYPH</name>
<dbReference type="PANTHER" id="PTHR42912:SF80">
    <property type="entry name" value="METHYLTRANSFERASE DOMAIN-CONTAINING PROTEIN"/>
    <property type="match status" value="1"/>
</dbReference>
<dbReference type="SUPFAM" id="SSF53335">
    <property type="entry name" value="S-adenosyl-L-methionine-dependent methyltransferases"/>
    <property type="match status" value="1"/>
</dbReference>
<dbReference type="InterPro" id="IPR041698">
    <property type="entry name" value="Methyltransf_25"/>
</dbReference>
<evidence type="ECO:0000259" key="1">
    <source>
        <dbReference type="Pfam" id="PF13649"/>
    </source>
</evidence>
<dbReference type="PANTHER" id="PTHR42912">
    <property type="entry name" value="METHYLTRANSFERASE"/>
    <property type="match status" value="1"/>
</dbReference>
<dbReference type="InterPro" id="IPR050508">
    <property type="entry name" value="Methyltransf_Superfamily"/>
</dbReference>
<dbReference type="InterPro" id="IPR029063">
    <property type="entry name" value="SAM-dependent_MTases_sf"/>
</dbReference>
<accession>A0ABY2Q9G5</accession>
<dbReference type="GO" id="GO:0008168">
    <property type="term" value="F:methyltransferase activity"/>
    <property type="evidence" value="ECO:0007669"/>
    <property type="project" value="UniProtKB-KW"/>
</dbReference>
<proteinExistence type="predicted"/>
<dbReference type="Proteomes" id="UP000306441">
    <property type="component" value="Unassembled WGS sequence"/>
</dbReference>
<organism evidence="2 3">
    <name type="scientific">Ollibium composti</name>
    <dbReference type="NCBI Taxonomy" id="2675109"/>
    <lineage>
        <taxon>Bacteria</taxon>
        <taxon>Pseudomonadati</taxon>
        <taxon>Pseudomonadota</taxon>
        <taxon>Alphaproteobacteria</taxon>
        <taxon>Hyphomicrobiales</taxon>
        <taxon>Phyllobacteriaceae</taxon>
        <taxon>Ollibium</taxon>
    </lineage>
</organism>
<evidence type="ECO:0000313" key="2">
    <source>
        <dbReference type="EMBL" id="THF57460.1"/>
    </source>
</evidence>
<keyword evidence="2" id="KW-0489">Methyltransferase</keyword>
<dbReference type="RefSeq" id="WP_136356936.1">
    <property type="nucleotide sequence ID" value="NZ_SSNY01000005.1"/>
</dbReference>